<evidence type="ECO:0000259" key="8">
    <source>
        <dbReference type="PROSITE" id="PS50157"/>
    </source>
</evidence>
<accession>A0A1G4JRW5</accession>
<gene>
    <name evidence="9" type="ORF">LADA_0G03752G</name>
</gene>
<dbReference type="InterPro" id="IPR052127">
    <property type="entry name" value="STE12_transcription_factor"/>
</dbReference>
<dbReference type="GO" id="GO:0008270">
    <property type="term" value="F:zinc ion binding"/>
    <property type="evidence" value="ECO:0007669"/>
    <property type="project" value="UniProtKB-KW"/>
</dbReference>
<evidence type="ECO:0000256" key="1">
    <source>
        <dbReference type="ARBA" id="ARBA00004123"/>
    </source>
</evidence>
<dbReference type="Gene3D" id="3.30.160.60">
    <property type="entry name" value="Classic Zinc Finger"/>
    <property type="match status" value="2"/>
</dbReference>
<dbReference type="AlphaFoldDB" id="A0A1G4JRW5"/>
<keyword evidence="2" id="KW-0479">Metal-binding</keyword>
<dbReference type="OrthoDB" id="654211at2759"/>
<name>A0A1G4JRW5_9SACH</name>
<dbReference type="PANTHER" id="PTHR47427:SF2">
    <property type="entry name" value="C2H2-TYPE DOMAIN-CONTAINING PROTEIN"/>
    <property type="match status" value="1"/>
</dbReference>
<dbReference type="GO" id="GO:1990527">
    <property type="term" value="C:Tec1p-Ste12p-Dig1p complex"/>
    <property type="evidence" value="ECO:0007669"/>
    <property type="project" value="TreeGrafter"/>
</dbReference>
<feature type="domain" description="C2H2-type" evidence="8">
    <location>
        <begin position="355"/>
        <end position="383"/>
    </location>
</feature>
<reference evidence="10" key="1">
    <citation type="submission" date="2016-03" db="EMBL/GenBank/DDBJ databases">
        <authorList>
            <person name="Devillers H."/>
        </authorList>
    </citation>
    <scope>NUCLEOTIDE SEQUENCE [LARGE SCALE GENOMIC DNA]</scope>
</reference>
<dbReference type="PANTHER" id="PTHR47427">
    <property type="entry name" value="PROTEIN STE12"/>
    <property type="match status" value="1"/>
</dbReference>
<evidence type="ECO:0000256" key="6">
    <source>
        <dbReference type="ARBA" id="ARBA00023242"/>
    </source>
</evidence>
<evidence type="ECO:0000313" key="9">
    <source>
        <dbReference type="EMBL" id="SCU93558.1"/>
    </source>
</evidence>
<dbReference type="EMBL" id="LT598457">
    <property type="protein sequence ID" value="SCU93558.1"/>
    <property type="molecule type" value="Genomic_DNA"/>
</dbReference>
<sequence length="412" mass="46459">MSIYQIRRAMSSDTLVGLNGDNSKGDLHTPTNGDATFNFQIVQKPTLERSIANDLTGNTLQTSRQEATTFQDPSLLEEMLNSGSSMSRERIDSEWPKHLPATAALQPQLNRRLSISEYNSTKPVYYEYEIFENGMIDRNEEEEIMVTDDEGPDIFSFAEQRERRKDSTVFSNYGNDMAMNLSPEPFLGSVPPSQQHATIIDHDSSTGGSHDLARLPSGGDAQAKKKVKDYFKINFFNGGKNPETLVDPELLDEEPQPFLKKKYFWSRKPTIPVSARDSWSLVEPVVNPSKLLASSTISSHYNLENCTTTKFSTSDTAQSSPELNLDSGVVKKKKMGFPKTRGRKPSPILDASKHFACEFCDRRFKRQEHLKRHIRSLHMGEKPFGCHICGKKFSRSDNLNQHVKTHSDGELS</sequence>
<dbReference type="SUPFAM" id="SSF57667">
    <property type="entry name" value="beta-beta-alpha zinc fingers"/>
    <property type="match status" value="1"/>
</dbReference>
<dbReference type="InterPro" id="IPR013087">
    <property type="entry name" value="Znf_C2H2_type"/>
</dbReference>
<evidence type="ECO:0000256" key="3">
    <source>
        <dbReference type="ARBA" id="ARBA00022737"/>
    </source>
</evidence>
<evidence type="ECO:0000256" key="7">
    <source>
        <dbReference type="PROSITE-ProRule" id="PRU00042"/>
    </source>
</evidence>
<feature type="domain" description="C2H2-type" evidence="8">
    <location>
        <begin position="384"/>
        <end position="411"/>
    </location>
</feature>
<keyword evidence="5" id="KW-0862">Zinc</keyword>
<dbReference type="InterPro" id="IPR036236">
    <property type="entry name" value="Znf_C2H2_sf"/>
</dbReference>
<keyword evidence="10" id="KW-1185">Reference proteome</keyword>
<comment type="subcellular location">
    <subcellularLocation>
        <location evidence="1">Nucleus</location>
    </subcellularLocation>
</comment>
<dbReference type="GO" id="GO:1990526">
    <property type="term" value="C:Ste12p-Dig1p-Dig2p complex"/>
    <property type="evidence" value="ECO:0007669"/>
    <property type="project" value="TreeGrafter"/>
</dbReference>
<evidence type="ECO:0000256" key="4">
    <source>
        <dbReference type="ARBA" id="ARBA00022771"/>
    </source>
</evidence>
<organism evidence="9 10">
    <name type="scientific">Lachancea dasiensis</name>
    <dbReference type="NCBI Taxonomy" id="1072105"/>
    <lineage>
        <taxon>Eukaryota</taxon>
        <taxon>Fungi</taxon>
        <taxon>Dikarya</taxon>
        <taxon>Ascomycota</taxon>
        <taxon>Saccharomycotina</taxon>
        <taxon>Saccharomycetes</taxon>
        <taxon>Saccharomycetales</taxon>
        <taxon>Saccharomycetaceae</taxon>
        <taxon>Lachancea</taxon>
    </lineage>
</organism>
<dbReference type="FunFam" id="3.30.160.60:FF:000634">
    <property type="entry name" value="Zinc finger X-chromosomal protein"/>
    <property type="match status" value="1"/>
</dbReference>
<evidence type="ECO:0000256" key="2">
    <source>
        <dbReference type="ARBA" id="ARBA00022723"/>
    </source>
</evidence>
<protein>
    <submittedName>
        <fullName evidence="9">LADA_0G03752g1_1</fullName>
    </submittedName>
</protein>
<dbReference type="PROSITE" id="PS50157">
    <property type="entry name" value="ZINC_FINGER_C2H2_2"/>
    <property type="match status" value="2"/>
</dbReference>
<proteinExistence type="predicted"/>
<keyword evidence="6" id="KW-0539">Nucleus</keyword>
<evidence type="ECO:0000256" key="5">
    <source>
        <dbReference type="ARBA" id="ARBA00022833"/>
    </source>
</evidence>
<dbReference type="STRING" id="1266660.A0A1G4JRW5"/>
<dbReference type="SMART" id="SM00355">
    <property type="entry name" value="ZnF_C2H2"/>
    <property type="match status" value="2"/>
</dbReference>
<evidence type="ECO:0000313" key="10">
    <source>
        <dbReference type="Proteomes" id="UP000190274"/>
    </source>
</evidence>
<dbReference type="Pfam" id="PF00096">
    <property type="entry name" value="zf-C2H2"/>
    <property type="match status" value="2"/>
</dbReference>
<dbReference type="GO" id="GO:0005634">
    <property type="term" value="C:nucleus"/>
    <property type="evidence" value="ECO:0007669"/>
    <property type="project" value="UniProtKB-SubCell"/>
</dbReference>
<dbReference type="Proteomes" id="UP000190274">
    <property type="component" value="Chromosome G"/>
</dbReference>
<keyword evidence="4 7" id="KW-0863">Zinc-finger</keyword>
<dbReference type="PROSITE" id="PS00028">
    <property type="entry name" value="ZINC_FINGER_C2H2_1"/>
    <property type="match status" value="2"/>
</dbReference>
<dbReference type="GO" id="GO:0003700">
    <property type="term" value="F:DNA-binding transcription factor activity"/>
    <property type="evidence" value="ECO:0007669"/>
    <property type="project" value="TreeGrafter"/>
</dbReference>
<keyword evidence="3" id="KW-0677">Repeat</keyword>